<proteinExistence type="predicted"/>
<evidence type="ECO:0000256" key="1">
    <source>
        <dbReference type="SAM" id="SignalP"/>
    </source>
</evidence>
<keyword evidence="4" id="KW-1185">Reference proteome</keyword>
<dbReference type="PANTHER" id="PTHR46162">
    <property type="entry name" value="TRAF-LIKE FAMILY PROTEIN"/>
    <property type="match status" value="1"/>
</dbReference>
<dbReference type="InterPro" id="IPR002083">
    <property type="entry name" value="MATH/TRAF_dom"/>
</dbReference>
<feature type="domain" description="MATH" evidence="2">
    <location>
        <begin position="171"/>
        <end position="295"/>
    </location>
</feature>
<evidence type="ECO:0000259" key="2">
    <source>
        <dbReference type="PROSITE" id="PS50144"/>
    </source>
</evidence>
<organism evidence="3 4">
    <name type="scientific">Thlaspi arvense</name>
    <name type="common">Field penny-cress</name>
    <dbReference type="NCBI Taxonomy" id="13288"/>
    <lineage>
        <taxon>Eukaryota</taxon>
        <taxon>Viridiplantae</taxon>
        <taxon>Streptophyta</taxon>
        <taxon>Embryophyta</taxon>
        <taxon>Tracheophyta</taxon>
        <taxon>Spermatophyta</taxon>
        <taxon>Magnoliopsida</taxon>
        <taxon>eudicotyledons</taxon>
        <taxon>Gunneridae</taxon>
        <taxon>Pentapetalae</taxon>
        <taxon>rosids</taxon>
        <taxon>malvids</taxon>
        <taxon>Brassicales</taxon>
        <taxon>Brassicaceae</taxon>
        <taxon>Thlaspideae</taxon>
        <taxon>Thlaspi</taxon>
    </lineage>
</organism>
<dbReference type="Pfam" id="PF22486">
    <property type="entry name" value="MATH_2"/>
    <property type="match status" value="1"/>
</dbReference>
<protein>
    <recommendedName>
        <fullName evidence="2">MATH domain-containing protein</fullName>
    </recommendedName>
</protein>
<feature type="signal peptide" evidence="1">
    <location>
        <begin position="1"/>
        <end position="26"/>
    </location>
</feature>
<dbReference type="Proteomes" id="UP000836841">
    <property type="component" value="Chromosome 3"/>
</dbReference>
<sequence length="302" mass="35007">MGSCKTYSRMWILILVFNQSVSSVSCTVSQNWRNVILLHIHSRSKTSRNSKTQLSSLTKNTSLVVSLLVDITDSISFVSTLSFEVFADLRFSVYNKRKNKFFTIQDVEAIKSFNTLRTVWGFPRVLPLDTFNDPINGYIYEADQCEFGVDFIVAPPPTNWKILSFHEKFPRPKFSWTVASFSKLKENSYTSTKFSMGGSYWVLKLYPKGNRRADGKWVSIFLCLDYNETLEADEKIYTRAHLRVQDPLGYNHITNKHDCWHDNQRECWGWYQFVSIADLHAYLDKEGSLSLDIEFEVVSTTI</sequence>
<dbReference type="EMBL" id="OU466859">
    <property type="protein sequence ID" value="CAH2051249.1"/>
    <property type="molecule type" value="Genomic_DNA"/>
</dbReference>
<reference evidence="3 4" key="1">
    <citation type="submission" date="2022-03" db="EMBL/GenBank/DDBJ databases">
        <authorList>
            <person name="Nunn A."/>
            <person name="Chopra R."/>
            <person name="Nunn A."/>
            <person name="Contreras Garrido A."/>
        </authorList>
    </citation>
    <scope>NUCLEOTIDE SEQUENCE [LARGE SCALE GENOMIC DNA]</scope>
</reference>
<name>A0AAU9RUK1_THLAR</name>
<dbReference type="SUPFAM" id="SSF49599">
    <property type="entry name" value="TRAF domain-like"/>
    <property type="match status" value="2"/>
</dbReference>
<dbReference type="SMART" id="SM00061">
    <property type="entry name" value="MATH"/>
    <property type="match status" value="1"/>
</dbReference>
<evidence type="ECO:0000313" key="3">
    <source>
        <dbReference type="EMBL" id="CAH2051249.1"/>
    </source>
</evidence>
<gene>
    <name evidence="3" type="ORF">TAV2_LOCUS11250</name>
</gene>
<keyword evidence="1" id="KW-0732">Signal</keyword>
<accession>A0AAU9RUK1</accession>
<dbReference type="Gene3D" id="2.60.210.10">
    <property type="entry name" value="Apoptosis, Tumor Necrosis Factor Receptor Associated Protein 2, Chain A"/>
    <property type="match status" value="2"/>
</dbReference>
<feature type="chain" id="PRO_5043796066" description="MATH domain-containing protein" evidence="1">
    <location>
        <begin position="27"/>
        <end position="302"/>
    </location>
</feature>
<dbReference type="InterPro" id="IPR008974">
    <property type="entry name" value="TRAF-like"/>
</dbReference>
<dbReference type="PROSITE" id="PS50144">
    <property type="entry name" value="MATH"/>
    <property type="match status" value="1"/>
</dbReference>
<dbReference type="AlphaFoldDB" id="A0AAU9RUK1"/>
<evidence type="ECO:0000313" key="4">
    <source>
        <dbReference type="Proteomes" id="UP000836841"/>
    </source>
</evidence>
<dbReference type="PROSITE" id="PS51257">
    <property type="entry name" value="PROKAR_LIPOPROTEIN"/>
    <property type="match status" value="1"/>
</dbReference>
<dbReference type="CDD" id="cd00121">
    <property type="entry name" value="MATH"/>
    <property type="match status" value="1"/>
</dbReference>
<dbReference type="PANTHER" id="PTHR46162:SF65">
    <property type="entry name" value="F9D12.8 PROTEIN-RELATED"/>
    <property type="match status" value="1"/>
</dbReference>